<dbReference type="EMBL" id="JAATIP010000152">
    <property type="protein sequence ID" value="KAF4366333.1"/>
    <property type="molecule type" value="Genomic_DNA"/>
</dbReference>
<dbReference type="AlphaFoldDB" id="A0A7J6F6K6"/>
<organism evidence="5 6">
    <name type="scientific">Cannabis sativa</name>
    <name type="common">Hemp</name>
    <name type="synonym">Marijuana</name>
    <dbReference type="NCBI Taxonomy" id="3483"/>
    <lineage>
        <taxon>Eukaryota</taxon>
        <taxon>Viridiplantae</taxon>
        <taxon>Streptophyta</taxon>
        <taxon>Embryophyta</taxon>
        <taxon>Tracheophyta</taxon>
        <taxon>Spermatophyta</taxon>
        <taxon>Magnoliopsida</taxon>
        <taxon>eudicotyledons</taxon>
        <taxon>Gunneridae</taxon>
        <taxon>Pentapetalae</taxon>
        <taxon>rosids</taxon>
        <taxon>fabids</taxon>
        <taxon>Rosales</taxon>
        <taxon>Cannabaceae</taxon>
        <taxon>Cannabis</taxon>
    </lineage>
</organism>
<gene>
    <name evidence="5" type="ORF">F8388_017487</name>
</gene>
<sequence length="114" mass="12966">MSSSSSYNGSSTRRQRILLLWLFIFTVVLFIFGQCDGSRNPQVFKFKPKSSQLSGHFMNFLPKRFPIPKSGPSRKHNDIGLQIFSSPKKKKKNEDLVTNTNSLTEVLITDISIN</sequence>
<comment type="subcellular location">
    <subcellularLocation>
        <location evidence="1">Secreted</location>
        <location evidence="1">Extracellular space</location>
    </subcellularLocation>
</comment>
<dbReference type="GO" id="GO:0010227">
    <property type="term" value="P:floral organ abscission"/>
    <property type="evidence" value="ECO:0007669"/>
    <property type="project" value="InterPro"/>
</dbReference>
<evidence type="ECO:0000256" key="4">
    <source>
        <dbReference type="SAM" id="SignalP"/>
    </source>
</evidence>
<evidence type="ECO:0000256" key="3">
    <source>
        <dbReference type="ARBA" id="ARBA00022729"/>
    </source>
</evidence>
<dbReference type="PANTHER" id="PTHR33599:SF15">
    <property type="entry name" value="PROTEIN IDA-LIKE 2"/>
    <property type="match status" value="1"/>
</dbReference>
<dbReference type="InterPro" id="IPR039639">
    <property type="entry name" value="IDA-like"/>
</dbReference>
<evidence type="ECO:0000256" key="2">
    <source>
        <dbReference type="ARBA" id="ARBA00022525"/>
    </source>
</evidence>
<accession>A0A7J6F6K6</accession>
<proteinExistence type="predicted"/>
<keyword evidence="3 4" id="KW-0732">Signal</keyword>
<reference evidence="5 6" key="1">
    <citation type="journal article" date="2020" name="bioRxiv">
        <title>Sequence and annotation of 42 cannabis genomes reveals extensive copy number variation in cannabinoid synthesis and pathogen resistance genes.</title>
        <authorList>
            <person name="Mckernan K.J."/>
            <person name="Helbert Y."/>
            <person name="Kane L.T."/>
            <person name="Ebling H."/>
            <person name="Zhang L."/>
            <person name="Liu B."/>
            <person name="Eaton Z."/>
            <person name="Mclaughlin S."/>
            <person name="Kingan S."/>
            <person name="Baybayan P."/>
            <person name="Concepcion G."/>
            <person name="Jordan M."/>
            <person name="Riva A."/>
            <person name="Barbazuk W."/>
            <person name="Harkins T."/>
        </authorList>
    </citation>
    <scope>NUCLEOTIDE SEQUENCE [LARGE SCALE GENOMIC DNA]</scope>
    <source>
        <strain evidence="6">cv. Jamaican Lion 4</strain>
        <tissue evidence="5">Leaf</tissue>
    </source>
</reference>
<feature type="signal peptide" evidence="4">
    <location>
        <begin position="1"/>
        <end position="37"/>
    </location>
</feature>
<evidence type="ECO:0000313" key="6">
    <source>
        <dbReference type="Proteomes" id="UP000525078"/>
    </source>
</evidence>
<comment type="caution">
    <text evidence="5">The sequence shown here is derived from an EMBL/GenBank/DDBJ whole genome shotgun (WGS) entry which is preliminary data.</text>
</comment>
<dbReference type="Proteomes" id="UP000525078">
    <property type="component" value="Unassembled WGS sequence"/>
</dbReference>
<evidence type="ECO:0000313" key="5">
    <source>
        <dbReference type="EMBL" id="KAF4366333.1"/>
    </source>
</evidence>
<name>A0A7J6F6K6_CANSA</name>
<protein>
    <submittedName>
        <fullName evidence="5">Uncharacterized protein</fullName>
    </submittedName>
</protein>
<feature type="chain" id="PRO_5029666512" evidence="4">
    <location>
        <begin position="38"/>
        <end position="114"/>
    </location>
</feature>
<keyword evidence="2" id="KW-0964">Secreted</keyword>
<dbReference type="PANTHER" id="PTHR33599">
    <property type="entry name" value="PROTEIN IDA-LIKE 5"/>
    <property type="match status" value="1"/>
</dbReference>
<dbReference type="GO" id="GO:0005576">
    <property type="term" value="C:extracellular region"/>
    <property type="evidence" value="ECO:0007669"/>
    <property type="project" value="UniProtKB-SubCell"/>
</dbReference>
<evidence type="ECO:0000256" key="1">
    <source>
        <dbReference type="ARBA" id="ARBA00004239"/>
    </source>
</evidence>